<evidence type="ECO:0000259" key="5">
    <source>
        <dbReference type="Pfam" id="PF00849"/>
    </source>
</evidence>
<reference evidence="6 7" key="1">
    <citation type="submission" date="2024-01" db="EMBL/GenBank/DDBJ databases">
        <title>Genomic insights into the taxonomy and metabolism of the cyanobacterium Pannus brasiliensis CCIBt3594.</title>
        <authorList>
            <person name="Machado M."/>
            <person name="Botero N.B."/>
            <person name="Andreote A.P.D."/>
            <person name="Feitosa A.M.T."/>
            <person name="Popin R."/>
            <person name="Sivonen K."/>
            <person name="Fiore M.F."/>
        </authorList>
    </citation>
    <scope>NUCLEOTIDE SEQUENCE [LARGE SCALE GENOMIC DNA]</scope>
    <source>
        <strain evidence="6 7">CCIBt3594</strain>
    </source>
</reference>
<dbReference type="PANTHER" id="PTHR21600:SF89">
    <property type="entry name" value="RIBOSOMAL LARGE SUBUNIT PSEUDOURIDINE SYNTHASE A"/>
    <property type="match status" value="1"/>
</dbReference>
<evidence type="ECO:0000313" key="6">
    <source>
        <dbReference type="EMBL" id="MEG3438169.1"/>
    </source>
</evidence>
<dbReference type="Pfam" id="PF00849">
    <property type="entry name" value="PseudoU_synth_2"/>
    <property type="match status" value="1"/>
</dbReference>
<dbReference type="GO" id="GO:0009982">
    <property type="term" value="F:pseudouridine synthase activity"/>
    <property type="evidence" value="ECO:0007669"/>
    <property type="project" value="InterPro"/>
</dbReference>
<proteinExistence type="predicted"/>
<evidence type="ECO:0000256" key="3">
    <source>
        <dbReference type="ARBA" id="ARBA00033164"/>
    </source>
</evidence>
<dbReference type="SUPFAM" id="SSF55120">
    <property type="entry name" value="Pseudouridine synthase"/>
    <property type="match status" value="1"/>
</dbReference>
<dbReference type="InterPro" id="IPR020103">
    <property type="entry name" value="PsdUridine_synth_cat_dom_sf"/>
</dbReference>
<comment type="caution">
    <text evidence="6">The sequence shown here is derived from an EMBL/GenBank/DDBJ whole genome shotgun (WGS) entry which is preliminary data.</text>
</comment>
<dbReference type="Proteomes" id="UP001328733">
    <property type="component" value="Unassembled WGS sequence"/>
</dbReference>
<keyword evidence="4" id="KW-0175">Coiled coil</keyword>
<gene>
    <name evidence="6" type="ORF">V0288_13655</name>
</gene>
<dbReference type="GO" id="GO:0003723">
    <property type="term" value="F:RNA binding"/>
    <property type="evidence" value="ECO:0007669"/>
    <property type="project" value="InterPro"/>
</dbReference>
<dbReference type="InterPro" id="IPR006224">
    <property type="entry name" value="PsdUridine_synth_RluA-like_CS"/>
</dbReference>
<dbReference type="GO" id="GO:0000455">
    <property type="term" value="P:enzyme-directed rRNA pseudouridine synthesis"/>
    <property type="evidence" value="ECO:0007669"/>
    <property type="project" value="TreeGrafter"/>
</dbReference>
<organism evidence="6 7">
    <name type="scientific">Pannus brasiliensis CCIBt3594</name>
    <dbReference type="NCBI Taxonomy" id="1427578"/>
    <lineage>
        <taxon>Bacteria</taxon>
        <taxon>Bacillati</taxon>
        <taxon>Cyanobacteriota</taxon>
        <taxon>Cyanophyceae</taxon>
        <taxon>Oscillatoriophycideae</taxon>
        <taxon>Chroococcales</taxon>
        <taxon>Microcystaceae</taxon>
        <taxon>Pannus</taxon>
    </lineage>
</organism>
<sequence>MRETFHSIEHFILESEDDRVTYQYEGICPRTGELITLPRTRFAEKIARGLMAELPGEREGKMYGVLLVKTPAGETGYLKAFSGLLDGRQEVTGWVPPIPGREKLVWDENEVLARLDALKSEIIRLQAIPDRTSYRELEADFDRRLQSLTDLHRENKRERQERRETGKLSAEELEKLNEISRREGIDRRNLKRERDRVLQPLRERIAESDRRIRELKQQRKNLSKQLQELLYRSYCLTNFAGDSLSLQLLMGDNLLPTGTGECCAPKLLHYAAIQGFIPVAMAEFWWGNSNRDKVAGEFYGACVERCQPLMGFLLSGLQPSLEIIYEDESILAVNKPIDLLSVPGRYRETGDSVITRLRARGKDAIAVHRLDRETSGILLLAKDRESYRELSRQFENREVYKVYEALLSDNITKKEGSIDLPLRPDLDRRPYQIVDTERGKPSITKFRVIGDSRGEFLPLTGRTHQIRVHCQRGLKVPILGDRLYGGKEGDRLYLHARDLAFRHPVSREKIHLHVPTPF</sequence>
<feature type="domain" description="Pseudouridine synthase RsuA/RluA-like" evidence="5">
    <location>
        <begin position="330"/>
        <end position="471"/>
    </location>
</feature>
<dbReference type="PANTHER" id="PTHR21600">
    <property type="entry name" value="MITOCHONDRIAL RNA PSEUDOURIDINE SYNTHASE"/>
    <property type="match status" value="1"/>
</dbReference>
<dbReference type="PROSITE" id="PS01129">
    <property type="entry name" value="PSI_RLU"/>
    <property type="match status" value="1"/>
</dbReference>
<keyword evidence="7" id="KW-1185">Reference proteome</keyword>
<dbReference type="GO" id="GO:0140098">
    <property type="term" value="F:catalytic activity, acting on RNA"/>
    <property type="evidence" value="ECO:0007669"/>
    <property type="project" value="UniProtKB-ARBA"/>
</dbReference>
<dbReference type="InterPro" id="IPR006145">
    <property type="entry name" value="PsdUridine_synth_RsuA/RluA"/>
</dbReference>
<evidence type="ECO:0000256" key="2">
    <source>
        <dbReference type="ARBA" id="ARBA00031870"/>
    </source>
</evidence>
<dbReference type="EMBL" id="JBAFSM010000024">
    <property type="protein sequence ID" value="MEG3438169.1"/>
    <property type="molecule type" value="Genomic_DNA"/>
</dbReference>
<name>A0AAW9QT10_9CHRO</name>
<dbReference type="AlphaFoldDB" id="A0AAW9QT10"/>
<evidence type="ECO:0000256" key="1">
    <source>
        <dbReference type="ARBA" id="ARBA00000073"/>
    </source>
</evidence>
<feature type="coiled-coil region" evidence="4">
    <location>
        <begin position="198"/>
        <end position="232"/>
    </location>
</feature>
<evidence type="ECO:0000313" key="7">
    <source>
        <dbReference type="Proteomes" id="UP001328733"/>
    </source>
</evidence>
<accession>A0AAW9QT10</accession>
<comment type="catalytic activity">
    <reaction evidence="1">
        <text>a uridine in RNA = a pseudouridine in RNA</text>
        <dbReference type="Rhea" id="RHEA:48348"/>
        <dbReference type="Rhea" id="RHEA-COMP:12068"/>
        <dbReference type="Rhea" id="RHEA-COMP:12069"/>
        <dbReference type="ChEBI" id="CHEBI:65314"/>
        <dbReference type="ChEBI" id="CHEBI:65315"/>
    </reaction>
</comment>
<dbReference type="RefSeq" id="WP_332865650.1">
    <property type="nucleotide sequence ID" value="NZ_JBAFSM010000024.1"/>
</dbReference>
<evidence type="ECO:0000256" key="4">
    <source>
        <dbReference type="SAM" id="Coils"/>
    </source>
</evidence>
<dbReference type="InterPro" id="IPR050188">
    <property type="entry name" value="RluA_PseudoU_synthase"/>
</dbReference>
<dbReference type="Gene3D" id="3.30.2350.10">
    <property type="entry name" value="Pseudouridine synthase"/>
    <property type="match status" value="1"/>
</dbReference>
<dbReference type="CDD" id="cd02869">
    <property type="entry name" value="PseudoU_synth_RluA_like"/>
    <property type="match status" value="1"/>
</dbReference>
<protein>
    <recommendedName>
        <fullName evidence="2">RNA pseudouridylate synthase</fullName>
    </recommendedName>
    <alternativeName>
        <fullName evidence="3">RNA-uridine isomerase</fullName>
    </alternativeName>
</protein>